<evidence type="ECO:0000256" key="8">
    <source>
        <dbReference type="ARBA" id="ARBA00048467"/>
    </source>
</evidence>
<comment type="catalytic activity">
    <reaction evidence="8">
        <text>hydrogencarbonate + NH4(+) + ATP = carbamoyl phosphate + ADP + H2O + H(+)</text>
        <dbReference type="Rhea" id="RHEA:10152"/>
        <dbReference type="ChEBI" id="CHEBI:15377"/>
        <dbReference type="ChEBI" id="CHEBI:15378"/>
        <dbReference type="ChEBI" id="CHEBI:17544"/>
        <dbReference type="ChEBI" id="CHEBI:28938"/>
        <dbReference type="ChEBI" id="CHEBI:30616"/>
        <dbReference type="ChEBI" id="CHEBI:58228"/>
        <dbReference type="ChEBI" id="CHEBI:456216"/>
        <dbReference type="EC" id="2.7.2.2"/>
    </reaction>
</comment>
<feature type="domain" description="Aspartate/glutamate/uridylate kinase" evidence="11">
    <location>
        <begin position="4"/>
        <end position="295"/>
    </location>
</feature>
<evidence type="ECO:0000256" key="9">
    <source>
        <dbReference type="NCBIfam" id="TIGR00746"/>
    </source>
</evidence>
<keyword evidence="5" id="KW-0547">Nucleotide-binding</keyword>
<evidence type="ECO:0000256" key="4">
    <source>
        <dbReference type="ARBA" id="ARBA00022679"/>
    </source>
</evidence>
<name>A0ABV1ENK9_9FIRM</name>
<dbReference type="Pfam" id="PF00696">
    <property type="entry name" value="AA_kinase"/>
    <property type="match status" value="1"/>
</dbReference>
<dbReference type="InterPro" id="IPR001048">
    <property type="entry name" value="Asp/Glu/Uridylate_kinase"/>
</dbReference>
<dbReference type="NCBIfam" id="NF009007">
    <property type="entry name" value="PRK12352.1"/>
    <property type="match status" value="1"/>
</dbReference>
<comment type="similarity">
    <text evidence="2 10">Belongs to the carbamate kinase family.</text>
</comment>
<sequence>MADTLVIAIGGNAILKEGQRGTVEEQFENVNACCAPIVDLYAKGYRIVLVHGNGPQVGNILLQVEAAADTVAPQTIDLCGAQTQGQLGYMLQRSVHNMFQRKHIQGKITSVVTQVIVDPADPAFQNPTKPIGPFYTEERARQIQAEHPEAVLKEDSGRGWRRVVASPKPLRIIERDSVRSLLDQNHIVVSGGGGGIPVAIEDGHYVGVEAVVDKDLVAAIIARDLSADKLVILTGVDQVFVDFGKPTQRPIPRMTVSQAKQYMDQGQFPAGSMKPKIEAALGYLASGGKEVLITSIDKLSQALEGTSGTVICNDN</sequence>
<comment type="pathway">
    <text evidence="1">Metabolic intermediate metabolism; carbamoyl phosphate degradation; CO(2) and NH(3) from carbamoyl phosphate: step 1/1.</text>
</comment>
<dbReference type="SUPFAM" id="SSF53633">
    <property type="entry name" value="Carbamate kinase-like"/>
    <property type="match status" value="1"/>
</dbReference>
<dbReference type="NCBIfam" id="TIGR00746">
    <property type="entry name" value="arcC"/>
    <property type="match status" value="1"/>
</dbReference>
<keyword evidence="4 10" id="KW-0808">Transferase</keyword>
<evidence type="ECO:0000313" key="13">
    <source>
        <dbReference type="Proteomes" id="UP001440599"/>
    </source>
</evidence>
<dbReference type="PRINTS" id="PR01469">
    <property type="entry name" value="CARBMTKINASE"/>
</dbReference>
<dbReference type="Proteomes" id="UP001440599">
    <property type="component" value="Unassembled WGS sequence"/>
</dbReference>
<dbReference type="InterPro" id="IPR036393">
    <property type="entry name" value="AceGlu_kinase-like_sf"/>
</dbReference>
<organism evidence="12 13">
    <name type="scientific">Flavonifractor hominis</name>
    <dbReference type="NCBI Taxonomy" id="3133178"/>
    <lineage>
        <taxon>Bacteria</taxon>
        <taxon>Bacillati</taxon>
        <taxon>Bacillota</taxon>
        <taxon>Clostridia</taxon>
        <taxon>Eubacteriales</taxon>
        <taxon>Oscillospiraceae</taxon>
        <taxon>Flavonifractor</taxon>
    </lineage>
</organism>
<evidence type="ECO:0000256" key="3">
    <source>
        <dbReference type="ARBA" id="ARBA00013070"/>
    </source>
</evidence>
<keyword evidence="7" id="KW-0067">ATP-binding</keyword>
<accession>A0ABV1ENK9</accession>
<gene>
    <name evidence="12" type="primary">arcC</name>
    <name evidence="12" type="ORF">WMO45_06575</name>
</gene>
<dbReference type="PIRSF" id="PIRSF000723">
    <property type="entry name" value="Carbamate_kin"/>
    <property type="match status" value="1"/>
</dbReference>
<dbReference type="RefSeq" id="WP_349139770.1">
    <property type="nucleotide sequence ID" value="NZ_JBBMFT010000003.1"/>
</dbReference>
<evidence type="ECO:0000256" key="5">
    <source>
        <dbReference type="ARBA" id="ARBA00022741"/>
    </source>
</evidence>
<protein>
    <recommendedName>
        <fullName evidence="3 9">Carbamate kinase</fullName>
    </recommendedName>
</protein>
<evidence type="ECO:0000256" key="7">
    <source>
        <dbReference type="ARBA" id="ARBA00022840"/>
    </source>
</evidence>
<dbReference type="PANTHER" id="PTHR30409:SF1">
    <property type="entry name" value="CARBAMATE KINASE-RELATED"/>
    <property type="match status" value="1"/>
</dbReference>
<evidence type="ECO:0000313" key="12">
    <source>
        <dbReference type="EMBL" id="MEQ2456184.1"/>
    </source>
</evidence>
<keyword evidence="6 10" id="KW-0418">Kinase</keyword>
<evidence type="ECO:0000256" key="6">
    <source>
        <dbReference type="ARBA" id="ARBA00022777"/>
    </source>
</evidence>
<keyword evidence="13" id="KW-1185">Reference proteome</keyword>
<dbReference type="InterPro" id="IPR003964">
    <property type="entry name" value="Carb_kinase"/>
</dbReference>
<comment type="caution">
    <text evidence="12">The sequence shown here is derived from an EMBL/GenBank/DDBJ whole genome shotgun (WGS) entry which is preliminary data.</text>
</comment>
<dbReference type="InterPro" id="IPR023000">
    <property type="entry name" value="Shikimate_kinase_CS"/>
</dbReference>
<evidence type="ECO:0000259" key="11">
    <source>
        <dbReference type="Pfam" id="PF00696"/>
    </source>
</evidence>
<evidence type="ECO:0000256" key="2">
    <source>
        <dbReference type="ARBA" id="ARBA00011066"/>
    </source>
</evidence>
<dbReference type="EMBL" id="JBBMFT010000003">
    <property type="protein sequence ID" value="MEQ2456184.1"/>
    <property type="molecule type" value="Genomic_DNA"/>
</dbReference>
<evidence type="ECO:0000256" key="1">
    <source>
        <dbReference type="ARBA" id="ARBA00005118"/>
    </source>
</evidence>
<dbReference type="PROSITE" id="PS01128">
    <property type="entry name" value="SHIKIMATE_KINASE"/>
    <property type="match status" value="1"/>
</dbReference>
<dbReference type="Gene3D" id="3.40.1160.10">
    <property type="entry name" value="Acetylglutamate kinase-like"/>
    <property type="match status" value="1"/>
</dbReference>
<evidence type="ECO:0000256" key="10">
    <source>
        <dbReference type="PIRNR" id="PIRNR000723"/>
    </source>
</evidence>
<dbReference type="PANTHER" id="PTHR30409">
    <property type="entry name" value="CARBAMATE KINASE"/>
    <property type="match status" value="1"/>
</dbReference>
<dbReference type="GO" id="GO:0008804">
    <property type="term" value="F:carbamate kinase activity"/>
    <property type="evidence" value="ECO:0007669"/>
    <property type="project" value="UniProtKB-EC"/>
</dbReference>
<proteinExistence type="inferred from homology"/>
<dbReference type="CDD" id="cd04235">
    <property type="entry name" value="AAK_CK"/>
    <property type="match status" value="1"/>
</dbReference>
<reference evidence="12 13" key="1">
    <citation type="submission" date="2024-03" db="EMBL/GenBank/DDBJ databases">
        <title>Human intestinal bacterial collection.</title>
        <authorList>
            <person name="Pauvert C."/>
            <person name="Hitch T.C.A."/>
            <person name="Clavel T."/>
        </authorList>
    </citation>
    <scope>NUCLEOTIDE SEQUENCE [LARGE SCALE GENOMIC DNA]</scope>
    <source>
        <strain evidence="12 13">CLA-AP-H34</strain>
    </source>
</reference>